<sequence>MFGTMIHYANWVSLGDKAKAKTAMGWLDAAIIVSSLTWWNIFSESFPAMTIPLNLLFLGAWYFIGARPQIHHINSDLKGRYLSRSWAKPLAASICFLLVLVSFVESPMDFASKLHDLPVEEAMNEAKSYVVGTWTYTATDYQFFVNEPLGLAKVNGWLKWVVNADGTMQMFRARPQHDNWGEGDKTTWTIKTGKYNNTGNRYYELAPKSLEFYQHIVITRDGRLEYKIDANHAVTLERGDRFPFSK</sequence>
<name>A0A512M2E6_9BACT</name>
<dbReference type="EMBL" id="BKAG01000001">
    <property type="protein sequence ID" value="GEP40912.1"/>
    <property type="molecule type" value="Genomic_DNA"/>
</dbReference>
<accession>A0A512M2E6</accession>
<feature type="transmembrane region" description="Helical" evidence="1">
    <location>
        <begin position="48"/>
        <end position="65"/>
    </location>
</feature>
<dbReference type="Proteomes" id="UP000321577">
    <property type="component" value="Unassembled WGS sequence"/>
</dbReference>
<keyword evidence="1" id="KW-0472">Membrane</keyword>
<protein>
    <submittedName>
        <fullName evidence="2">Uncharacterized protein</fullName>
    </submittedName>
</protein>
<proteinExistence type="predicted"/>
<gene>
    <name evidence="2" type="ORF">BGE01nite_02030</name>
</gene>
<keyword evidence="1" id="KW-0812">Transmembrane</keyword>
<dbReference type="AlphaFoldDB" id="A0A512M2E6"/>
<keyword evidence="3" id="KW-1185">Reference proteome</keyword>
<comment type="caution">
    <text evidence="2">The sequence shown here is derived from an EMBL/GenBank/DDBJ whole genome shotgun (WGS) entry which is preliminary data.</text>
</comment>
<evidence type="ECO:0000313" key="2">
    <source>
        <dbReference type="EMBL" id="GEP40912.1"/>
    </source>
</evidence>
<reference evidence="2 3" key="1">
    <citation type="submission" date="2019-07" db="EMBL/GenBank/DDBJ databases">
        <title>Whole genome shotgun sequence of Brevifollis gellanilyticus NBRC 108608.</title>
        <authorList>
            <person name="Hosoyama A."/>
            <person name="Uohara A."/>
            <person name="Ohji S."/>
            <person name="Ichikawa N."/>
        </authorList>
    </citation>
    <scope>NUCLEOTIDE SEQUENCE [LARGE SCALE GENOMIC DNA]</scope>
    <source>
        <strain evidence="2 3">NBRC 108608</strain>
    </source>
</reference>
<evidence type="ECO:0000313" key="3">
    <source>
        <dbReference type="Proteomes" id="UP000321577"/>
    </source>
</evidence>
<evidence type="ECO:0000256" key="1">
    <source>
        <dbReference type="SAM" id="Phobius"/>
    </source>
</evidence>
<feature type="transmembrane region" description="Helical" evidence="1">
    <location>
        <begin position="23"/>
        <end position="42"/>
    </location>
</feature>
<keyword evidence="1" id="KW-1133">Transmembrane helix</keyword>
<feature type="transmembrane region" description="Helical" evidence="1">
    <location>
        <begin position="86"/>
        <end position="104"/>
    </location>
</feature>
<organism evidence="2 3">
    <name type="scientific">Brevifollis gellanilyticus</name>
    <dbReference type="NCBI Taxonomy" id="748831"/>
    <lineage>
        <taxon>Bacteria</taxon>
        <taxon>Pseudomonadati</taxon>
        <taxon>Verrucomicrobiota</taxon>
        <taxon>Verrucomicrobiia</taxon>
        <taxon>Verrucomicrobiales</taxon>
        <taxon>Verrucomicrobiaceae</taxon>
    </lineage>
</organism>